<evidence type="ECO:0000313" key="2">
    <source>
        <dbReference type="EMBL" id="GLI34832.1"/>
    </source>
</evidence>
<dbReference type="InterPro" id="IPR038636">
    <property type="entry name" value="Wzi_sf"/>
</dbReference>
<keyword evidence="3" id="KW-1185">Reference proteome</keyword>
<evidence type="ECO:0000256" key="1">
    <source>
        <dbReference type="SAM" id="Phobius"/>
    </source>
</evidence>
<dbReference type="Gene3D" id="2.40.160.130">
    <property type="entry name" value="Capsule assembly protein Wzi"/>
    <property type="match status" value="1"/>
</dbReference>
<keyword evidence="1" id="KW-0812">Transmembrane</keyword>
<keyword evidence="1" id="KW-0472">Membrane</keyword>
<proteinExistence type="predicted"/>
<evidence type="ECO:0000313" key="3">
    <source>
        <dbReference type="Proteomes" id="UP001144372"/>
    </source>
</evidence>
<dbReference type="InterPro" id="IPR026950">
    <property type="entry name" value="Caps_assemb_Wzi"/>
</dbReference>
<feature type="transmembrane region" description="Helical" evidence="1">
    <location>
        <begin position="21"/>
        <end position="44"/>
    </location>
</feature>
<comment type="caution">
    <text evidence="2">The sequence shown here is derived from an EMBL/GenBank/DDBJ whole genome shotgun (WGS) entry which is preliminary data.</text>
</comment>
<dbReference type="SUPFAM" id="SSF56935">
    <property type="entry name" value="Porins"/>
    <property type="match status" value="1"/>
</dbReference>
<dbReference type="AlphaFoldDB" id="A0A9W6FTZ4"/>
<dbReference type="RefSeq" id="WP_281794257.1">
    <property type="nucleotide sequence ID" value="NZ_BSDR01000001.1"/>
</dbReference>
<protein>
    <recommendedName>
        <fullName evidence="4">Capsule assembly Wzi family protein</fullName>
    </recommendedName>
</protein>
<gene>
    <name evidence="2" type="ORF">DAMNIGENAA_22650</name>
</gene>
<evidence type="ECO:0008006" key="4">
    <source>
        <dbReference type="Google" id="ProtNLM"/>
    </source>
</evidence>
<name>A0A9W6FTZ4_9BACT</name>
<reference evidence="2" key="1">
    <citation type="submission" date="2022-12" db="EMBL/GenBank/DDBJ databases">
        <title>Reference genome sequencing for broad-spectrum identification of bacterial and archaeal isolates by mass spectrometry.</title>
        <authorList>
            <person name="Sekiguchi Y."/>
            <person name="Tourlousse D.M."/>
        </authorList>
    </citation>
    <scope>NUCLEOTIDE SEQUENCE</scope>
    <source>
        <strain evidence="2">ASRB1</strain>
    </source>
</reference>
<accession>A0A9W6FTZ4</accession>
<organism evidence="2 3">
    <name type="scientific">Desulforhabdus amnigena</name>
    <dbReference type="NCBI Taxonomy" id="40218"/>
    <lineage>
        <taxon>Bacteria</taxon>
        <taxon>Pseudomonadati</taxon>
        <taxon>Thermodesulfobacteriota</taxon>
        <taxon>Syntrophobacteria</taxon>
        <taxon>Syntrophobacterales</taxon>
        <taxon>Syntrophobacteraceae</taxon>
        <taxon>Desulforhabdus</taxon>
    </lineage>
</organism>
<dbReference type="Proteomes" id="UP001144372">
    <property type="component" value="Unassembled WGS sequence"/>
</dbReference>
<keyword evidence="1" id="KW-1133">Transmembrane helix</keyword>
<dbReference type="Pfam" id="PF14052">
    <property type="entry name" value="Caps_assemb_Wzi"/>
    <property type="match status" value="1"/>
</dbReference>
<dbReference type="EMBL" id="BSDR01000001">
    <property type="protein sequence ID" value="GLI34832.1"/>
    <property type="molecule type" value="Genomic_DNA"/>
</dbReference>
<sequence>MYRKSSDILTRKDGIRKYYAGVILSCFILPVFFVCFAAVTSTWAVSSVNVPLDHWSYGAIEKLDGFGLIHSDIQGMRPFTRIEMARLVKEALLQKEYASGEFPSIVEYLLSKLQREFQDEMGALKVGGNDHATTFIKPLEEIEARYVYSEGQPREFVGFPVRPNRIKATEGTPLVYNNDGVIYGEHHNFTLQFSSSMRLGNILSGYIEPILLVRENDGDVANIDDAELDILKGYGKLSPWNIELEAGRDNLWWGQGYHGSLILTDNATPLDLVKLSNPVPFLLPWYFKYLGPFKYTVFISRLEEDREAPHALFGGIRFGFKPFPILEMGLNATAIFNGDGQPSINFSDFLDFIGFQGGESNKKFNQIAGLDFRLQLPFLRNAQVYGEYGGEDSGGLEYPEEFLFGDIGYLVGIYFPRLTCDGKTDLRFEYANNAHRVDSTPGYWYGNAVYRSGYTHNGMIMGHHMGPDSMDFFARATYYLTNDLKVGLDYDYMETGVTLSATEEKINQIGTDVTYDLTERISLFARYGFEKVENFNLLPGEDRENHLLMTTFKFDF</sequence>